<keyword evidence="3" id="KW-0489">Methyltransferase</keyword>
<keyword evidence="4" id="KW-1185">Reference proteome</keyword>
<keyword evidence="1 3" id="KW-0808">Transferase</keyword>
<protein>
    <submittedName>
        <fullName evidence="3">Methyltransferase domain-containing protein</fullName>
    </submittedName>
</protein>
<gene>
    <name evidence="3" type="ORF">EK0264_09825</name>
</gene>
<evidence type="ECO:0000259" key="2">
    <source>
        <dbReference type="Pfam" id="PF13649"/>
    </source>
</evidence>
<dbReference type="GO" id="GO:0032259">
    <property type="term" value="P:methylation"/>
    <property type="evidence" value="ECO:0007669"/>
    <property type="project" value="UniProtKB-KW"/>
</dbReference>
<reference evidence="3 4" key="1">
    <citation type="journal article" date="2018" name="Int. J. Syst. Evol. Microbiol.">
        <title>Epidermidibacterium keratini gen. nov., sp. nov., a member of the family Sporichthyaceae, isolated from keratin epidermis.</title>
        <authorList>
            <person name="Lee D.G."/>
            <person name="Trujillo M.E."/>
            <person name="Kang S."/>
            <person name="Nam J.J."/>
            <person name="Kim Y.J."/>
        </authorList>
    </citation>
    <scope>NUCLEOTIDE SEQUENCE [LARGE SCALE GENOMIC DNA]</scope>
    <source>
        <strain evidence="3 4">EPI-7</strain>
    </source>
</reference>
<dbReference type="OrthoDB" id="9791837at2"/>
<name>A0A7L4YN39_9ACTN</name>
<evidence type="ECO:0000313" key="4">
    <source>
        <dbReference type="Proteomes" id="UP000463857"/>
    </source>
</evidence>
<dbReference type="AlphaFoldDB" id="A0A7L4YN39"/>
<organism evidence="3 4">
    <name type="scientific">Epidermidibacterium keratini</name>
    <dbReference type="NCBI Taxonomy" id="1891644"/>
    <lineage>
        <taxon>Bacteria</taxon>
        <taxon>Bacillati</taxon>
        <taxon>Actinomycetota</taxon>
        <taxon>Actinomycetes</taxon>
        <taxon>Sporichthyales</taxon>
        <taxon>Sporichthyaceae</taxon>
        <taxon>Epidermidibacterium</taxon>
    </lineage>
</organism>
<proteinExistence type="predicted"/>
<accession>A0A7L4YN39</accession>
<dbReference type="EMBL" id="CP047156">
    <property type="protein sequence ID" value="QHC00556.1"/>
    <property type="molecule type" value="Genomic_DNA"/>
</dbReference>
<sequence>MAHFDDAAATWDDPAKLERAQRASALLRERLPLRTTDRVLDVGAGTGQLTFNLIDAIGSATISDSSAGMIEQAQLKIEQGKLTERVEARQLDLTDSADQLEAESYDGAWSMLALHHVDDIELLLRRVRDVLRPGGWVAVIDLDADDDGAFHEHNPDFDGHHGFSRDAFAQSLQNAGFTDIEISDGGIVDKEVHEQIRPFPLFLAIARK</sequence>
<dbReference type="InterPro" id="IPR029063">
    <property type="entry name" value="SAM-dependent_MTases_sf"/>
</dbReference>
<dbReference type="InterPro" id="IPR041698">
    <property type="entry name" value="Methyltransf_25"/>
</dbReference>
<dbReference type="GO" id="GO:0008168">
    <property type="term" value="F:methyltransferase activity"/>
    <property type="evidence" value="ECO:0007669"/>
    <property type="project" value="UniProtKB-KW"/>
</dbReference>
<evidence type="ECO:0000313" key="3">
    <source>
        <dbReference type="EMBL" id="QHC00556.1"/>
    </source>
</evidence>
<evidence type="ECO:0000256" key="1">
    <source>
        <dbReference type="ARBA" id="ARBA00022679"/>
    </source>
</evidence>
<dbReference type="KEGG" id="eke:EK0264_09825"/>
<dbReference type="PANTHER" id="PTHR43861:SF3">
    <property type="entry name" value="PUTATIVE (AFU_ORTHOLOGUE AFUA_2G14390)-RELATED"/>
    <property type="match status" value="1"/>
</dbReference>
<dbReference type="PANTHER" id="PTHR43861">
    <property type="entry name" value="TRANS-ACONITATE 2-METHYLTRANSFERASE-RELATED"/>
    <property type="match status" value="1"/>
</dbReference>
<dbReference type="CDD" id="cd02440">
    <property type="entry name" value="AdoMet_MTases"/>
    <property type="match status" value="1"/>
</dbReference>
<dbReference type="Pfam" id="PF13649">
    <property type="entry name" value="Methyltransf_25"/>
    <property type="match status" value="1"/>
</dbReference>
<dbReference type="SUPFAM" id="SSF53335">
    <property type="entry name" value="S-adenosyl-L-methionine-dependent methyltransferases"/>
    <property type="match status" value="1"/>
</dbReference>
<dbReference type="InParanoid" id="A0A7L4YN39"/>
<feature type="domain" description="Methyltransferase" evidence="2">
    <location>
        <begin position="39"/>
        <end position="135"/>
    </location>
</feature>
<dbReference type="RefSeq" id="WP_159545158.1">
    <property type="nucleotide sequence ID" value="NZ_CP047156.1"/>
</dbReference>
<dbReference type="Proteomes" id="UP000463857">
    <property type="component" value="Chromosome"/>
</dbReference>
<dbReference type="Gene3D" id="3.40.50.150">
    <property type="entry name" value="Vaccinia Virus protein VP39"/>
    <property type="match status" value="1"/>
</dbReference>